<dbReference type="InterPro" id="IPR036397">
    <property type="entry name" value="RNaseH_sf"/>
</dbReference>
<feature type="region of interest" description="Disordered" evidence="2">
    <location>
        <begin position="859"/>
        <end position="887"/>
    </location>
</feature>
<reference evidence="5" key="1">
    <citation type="submission" date="2021-02" db="EMBL/GenBank/DDBJ databases">
        <authorList>
            <person name="Dougan E. K."/>
            <person name="Rhodes N."/>
            <person name="Thang M."/>
            <person name="Chan C."/>
        </authorList>
    </citation>
    <scope>NUCLEOTIDE SEQUENCE</scope>
</reference>
<feature type="region of interest" description="Disordered" evidence="2">
    <location>
        <begin position="314"/>
        <end position="337"/>
    </location>
</feature>
<sequence>APAGLRMPALNVPPVLGGNSGRGERFGAPGGWANPWRPSDSVPGGYKGDFSDPPTWPGWSYRRQWVTSVRRWDKQTDIPLFRRAEKVLRTLGWEMQVDFEHLTEEQLGSPRYLDYILQIIEMKAGVREDDERRQAHRSVMHDVGKRRDESLAQFAMRRLRDFTKAAAFGVQLPNEFKAAMLREGAGLSEQGLQNLTALMQGRDHDIDLLATTLARMDSRSDRVSGFVAFENHKAPVFATEPDLDLSEDQESDIPEEVLEDEYVLAEITGMNFTEEQAACIFAMVENRPPFRKRTWKENKRFKADIRKERGSFMKSSAGKEGTRPYSPGGRGRMTKEQLKKISKCNTCGKRGHWSEDCRQAGPTSSTTAATAGSSSRLSGFCYLGETSAAPSTASSHYTFAAWDAETEDAGVRLPASQSWSFLTIPPGLAILDIGATQDIIGHHALSALECELEAKGLQLVVVPAPSAAPTGIGGQAQVLKAVLTPVAFGGVPGVVRFVVIEGHVPPLLSVGLLAHLGAKLDLESDEVHLKTIGVSLPMTRLPSGHRAIPLVQWEGGDFEVPEAAKEQYDLPKDAFMKPSASSAYTNKGFEGKCLRQSADRSVDVHPTSLKHLKRVRFGSVEYVDHILADENHVMSCQRKRTVLQPTALLLKWATAWCLRVLNSISLATVNMEPSSRATSGASGVSSPIMRWQAVVMRMFHMWEIIRVGYRRLAVAETAQKSVLSERRKFLTDDAQEPGRTSYTPKHPRSKAKARARRNDYGAMGAAFTPPARPSLATSSTTPPRSVSDTEIHPDLNATLQAMMMAGFKEMTSSLRDLAQGQGQMLAMMQQGMRSDISGLSPDQMDKLVNETVALQMQVDQEDENDTPTSWSPVRPEPNPNEHDLPVREKNGDEHCWVVYYPKLPAEENSSSSSWMRRPWITSTSGLPPGDDRVLWHSQRDERGLLMSQGPGTPRDTGSALITWSCPRDLVFLQENVDDSFPTQGYDEDGNSSTMGPFWLLRAPRLERWASSLMATPSSYHIPIKEKEQAEKGLIHVAAQYQARAHHDRVDFVEVFQEFQVTPALQEKRLRIAAGWNVEDKEHRTRCRRFLERKCPTMVAMKLRAPEEAPAGRGAVKNGVEAGFALEVAKSQMSSGREFYIEAPHDHGIWPSAQGRCFLDDTFLYVGRDDGVGWATNSPDLVSYMLDRPSQMHEQTAKRRQDMRDFSNPAQAEGDLAPHEQTAKRLLDSRDFSMTSCLRLLTSTAWPSSSRRRRDAQRSNVYLLLGQFTYGKFSGVTRATGQLVWVTRYLNAFMTFHGASGPRSSLVVSSGSRIKYHKDINNVGTNYSIALGKFTGGGLWVEDESGSEIRSMPSGAEKRGRVISHRKRMISFDPRRHHGVEPWEGTRWSITVYQTRSSQGLDAPRTDELRHFGFELDGYPDRTPKDDQNDQANDEEFDEDGPGPEPRQEILSESQKSLIKKIHVNMGHPPRDRLLRTLKAAGARPSVLKYVRDEFSCDVCAIRRGPDHRRKAQCPRTFAFNRVLSVDVFYVSFRGSSVPVLNMVCHGTGYRIAQRIEGTSGTPTASATWKAFVNSWLRFLGPPQMIVTDGGNEFRSVFERGLEQQGVLQHATAPESPWQNSRAERHGGWLKQKLKQEIESGQLTLSSSDELDDFMAQLLAAKNRWFNSGGYTPVQLVFGELPRVPGELLSEDPGGLVPLSDAYRDPGGLDESGAEFRRRNDIRGRARQLAMQATSKEAIHRAVRSSMVPARQWSPGQWVYCFRRGKAGDALHPTPRWVGPGLVVLNTRSVIWVAMRTRLWRCSPEQLRPAFPSEVVGRELASDPALGELLRQVVSGSQTGAVDVSKEGPPDESDHLRPVDRDPDGVPLSSPGREPQRVSGSGPRPEETIPVPPGLLPTAQLAPTQAQHLDTDNADPAASSRPSRRSSVREPAQEPETSEALSPVPEEEMHPSYRFPEGELPSEEPALDQRESKVQRTTEQERSAVDAREARNEASSGASSSALPGLNTSEAAAVRAPGTPIRHVLDAVTRGREVPAGQASSLPEEHLDDDLCQWFSMDEQSKFSFVASRSDEVNLKHLSHAEKKLFEQSDVVEWQAILKTKAVHVLRGREAELMRRKYPERVLSSRMVRRKKPQPGEGNWKAKSRWCIAGHEDPDTASLSTFSPTPATESIMCFLQVGLNLGHFFSFTDVKNAFCQSDRLRRPRGPIFAEPCEGLQLEPGSLIAIDAPVYGLDDAPAAWRNTVTKFLSEEGFVRNLVEPCYWMRFDSQGRNEAQVLIAVDDFIVSCDQAVREPLRTQFEARFQFGKWEDGEAEYAGRFVKVTSDRILLHQEKYINEQILPVALSKGRRSQKDSPLTKEEFQSFRSAVYKVNWVAKETRPEVCGTASLMASRLTRATVEDVIVLNKNINYLRNTSSRPLVLWRHDPLNMAFLAVSDAGGTGSKFESIDEDGLPSDGTQGAWMVLAANSLPVGNQRVKASPLSWRSSKLRHKVFSTFGGETQAMLQAINEVDWLQIMVRDATQHDVELKQWRNSLSPHMLIMRGSVELQKQPQCSVTDAKSLYDCIMKEHPQGKQDRKSALELAIIVKDLRDSSSMVRWVPHQKMLVDALTKADPMKANGAMDQFLKTGTLSLVDVSEELRQQPKTLSL</sequence>
<dbReference type="PROSITE" id="PS50994">
    <property type="entry name" value="INTEGRASE"/>
    <property type="match status" value="1"/>
</dbReference>
<feature type="compositionally biased region" description="Low complexity" evidence="2">
    <location>
        <begin position="1992"/>
        <end position="2005"/>
    </location>
</feature>
<keyword evidence="1" id="KW-0863">Zinc-finger</keyword>
<feature type="region of interest" description="Disordered" evidence="2">
    <location>
        <begin position="16"/>
        <end position="39"/>
    </location>
</feature>
<evidence type="ECO:0000256" key="1">
    <source>
        <dbReference type="PROSITE-ProRule" id="PRU00047"/>
    </source>
</evidence>
<dbReference type="Proteomes" id="UP000601435">
    <property type="component" value="Unassembled WGS sequence"/>
</dbReference>
<dbReference type="OrthoDB" id="422540at2759"/>
<feature type="domain" description="CCHC-type" evidence="3">
    <location>
        <begin position="343"/>
        <end position="359"/>
    </location>
</feature>
<dbReference type="GO" id="GO:0015074">
    <property type="term" value="P:DNA integration"/>
    <property type="evidence" value="ECO:0007669"/>
    <property type="project" value="InterPro"/>
</dbReference>
<evidence type="ECO:0000313" key="6">
    <source>
        <dbReference type="Proteomes" id="UP000601435"/>
    </source>
</evidence>
<name>A0A812ZTM7_9DINO</name>
<dbReference type="Gene3D" id="3.30.420.10">
    <property type="entry name" value="Ribonuclease H-like superfamily/Ribonuclease H"/>
    <property type="match status" value="1"/>
</dbReference>
<keyword evidence="1" id="KW-0862">Zinc</keyword>
<gene>
    <name evidence="5" type="ORF">SNEC2469_LOCUS25237</name>
</gene>
<dbReference type="PANTHER" id="PTHR37984:SF5">
    <property type="entry name" value="PROTEIN NYNRIN-LIKE"/>
    <property type="match status" value="1"/>
</dbReference>
<evidence type="ECO:0000259" key="3">
    <source>
        <dbReference type="PROSITE" id="PS50158"/>
    </source>
</evidence>
<feature type="region of interest" description="Disordered" evidence="2">
    <location>
        <begin position="729"/>
        <end position="790"/>
    </location>
</feature>
<dbReference type="GO" id="GO:0003676">
    <property type="term" value="F:nucleic acid binding"/>
    <property type="evidence" value="ECO:0007669"/>
    <property type="project" value="InterPro"/>
</dbReference>
<dbReference type="InterPro" id="IPR012337">
    <property type="entry name" value="RNaseH-like_sf"/>
</dbReference>
<dbReference type="PANTHER" id="PTHR37984">
    <property type="entry name" value="PROTEIN CBG26694"/>
    <property type="match status" value="1"/>
</dbReference>
<keyword evidence="1" id="KW-0479">Metal-binding</keyword>
<dbReference type="SUPFAM" id="SSF53098">
    <property type="entry name" value="Ribonuclease H-like"/>
    <property type="match status" value="1"/>
</dbReference>
<proteinExistence type="predicted"/>
<evidence type="ECO:0000256" key="2">
    <source>
        <dbReference type="SAM" id="MobiDB-lite"/>
    </source>
</evidence>
<evidence type="ECO:0008006" key="7">
    <source>
        <dbReference type="Google" id="ProtNLM"/>
    </source>
</evidence>
<feature type="non-terminal residue" evidence="5">
    <location>
        <position position="1"/>
    </location>
</feature>
<dbReference type="InterPro" id="IPR001878">
    <property type="entry name" value="Znf_CCHC"/>
</dbReference>
<feature type="compositionally biased region" description="Basic and acidic residues" evidence="2">
    <location>
        <begin position="1413"/>
        <end position="1427"/>
    </location>
</feature>
<dbReference type="GO" id="GO:0008270">
    <property type="term" value="F:zinc ion binding"/>
    <property type="evidence" value="ECO:0007669"/>
    <property type="project" value="UniProtKB-KW"/>
</dbReference>
<feature type="domain" description="Integrase catalytic" evidence="4">
    <location>
        <begin position="1510"/>
        <end position="1680"/>
    </location>
</feature>
<keyword evidence="6" id="KW-1185">Reference proteome</keyword>
<feature type="compositionally biased region" description="Basic and acidic residues" evidence="2">
    <location>
        <begin position="1843"/>
        <end position="1863"/>
    </location>
</feature>
<feature type="region of interest" description="Disordered" evidence="2">
    <location>
        <begin position="1413"/>
        <end position="1448"/>
    </location>
</feature>
<feature type="compositionally biased region" description="Polar residues" evidence="2">
    <location>
        <begin position="775"/>
        <end position="786"/>
    </location>
</feature>
<accession>A0A812ZTM7</accession>
<dbReference type="PROSITE" id="PS50158">
    <property type="entry name" value="ZF_CCHC"/>
    <property type="match status" value="1"/>
</dbReference>
<dbReference type="Pfam" id="PF07727">
    <property type="entry name" value="RVT_2"/>
    <property type="match status" value="1"/>
</dbReference>
<evidence type="ECO:0000313" key="5">
    <source>
        <dbReference type="EMBL" id="CAE7837485.1"/>
    </source>
</evidence>
<feature type="compositionally biased region" description="Acidic residues" evidence="2">
    <location>
        <begin position="1431"/>
        <end position="1441"/>
    </location>
</feature>
<dbReference type="InterPro" id="IPR050951">
    <property type="entry name" value="Retrovirus_Pol_polyprotein"/>
</dbReference>
<dbReference type="InterPro" id="IPR001584">
    <property type="entry name" value="Integrase_cat-core"/>
</dbReference>
<dbReference type="SMART" id="SM00343">
    <property type="entry name" value="ZnF_C2HC"/>
    <property type="match status" value="1"/>
</dbReference>
<organism evidence="5 6">
    <name type="scientific">Symbiodinium necroappetens</name>
    <dbReference type="NCBI Taxonomy" id="1628268"/>
    <lineage>
        <taxon>Eukaryota</taxon>
        <taxon>Sar</taxon>
        <taxon>Alveolata</taxon>
        <taxon>Dinophyceae</taxon>
        <taxon>Suessiales</taxon>
        <taxon>Symbiodiniaceae</taxon>
        <taxon>Symbiodinium</taxon>
    </lineage>
</organism>
<feature type="compositionally biased region" description="Basic and acidic residues" evidence="2">
    <location>
        <begin position="1966"/>
        <end position="1991"/>
    </location>
</feature>
<comment type="caution">
    <text evidence="5">The sequence shown here is derived from an EMBL/GenBank/DDBJ whole genome shotgun (WGS) entry which is preliminary data.</text>
</comment>
<dbReference type="InterPro" id="IPR013103">
    <property type="entry name" value="RVT_2"/>
</dbReference>
<evidence type="ECO:0000259" key="4">
    <source>
        <dbReference type="PROSITE" id="PS50994"/>
    </source>
</evidence>
<feature type="compositionally biased region" description="Basic residues" evidence="2">
    <location>
        <begin position="745"/>
        <end position="755"/>
    </location>
</feature>
<protein>
    <recommendedName>
        <fullName evidence="7">Copia protein</fullName>
    </recommendedName>
</protein>
<feature type="region of interest" description="Disordered" evidence="2">
    <location>
        <begin position="1836"/>
        <end position="2005"/>
    </location>
</feature>
<dbReference type="EMBL" id="CAJNJA010049498">
    <property type="protein sequence ID" value="CAE7837485.1"/>
    <property type="molecule type" value="Genomic_DNA"/>
</dbReference>